<comment type="caution">
    <text evidence="2">The sequence shown here is derived from an EMBL/GenBank/DDBJ whole genome shotgun (WGS) entry which is preliminary data.</text>
</comment>
<evidence type="ECO:0000256" key="1">
    <source>
        <dbReference type="SAM" id="SignalP"/>
    </source>
</evidence>
<evidence type="ECO:0000313" key="2">
    <source>
        <dbReference type="EMBL" id="PWR02220.1"/>
    </source>
</evidence>
<dbReference type="AlphaFoldDB" id="A0A2V2L9W2"/>
<proteinExistence type="predicted"/>
<reference evidence="2 3" key="1">
    <citation type="submission" date="2018-05" db="EMBL/GenBank/DDBJ databases">
        <title>Rhodobacteraceae gen. nov., sp. nov. isolated from sea water.</title>
        <authorList>
            <person name="Ren Y."/>
        </authorList>
    </citation>
    <scope>NUCLEOTIDE SEQUENCE [LARGE SCALE GENOMIC DNA]</scope>
    <source>
        <strain evidence="2 3">TG-679</strain>
    </source>
</reference>
<feature type="chain" id="PRO_5016048778" evidence="1">
    <location>
        <begin position="21"/>
        <end position="139"/>
    </location>
</feature>
<dbReference type="Proteomes" id="UP000245680">
    <property type="component" value="Unassembled WGS sequence"/>
</dbReference>
<keyword evidence="1" id="KW-0732">Signal</keyword>
<dbReference type="RefSeq" id="WP_109812173.1">
    <property type="nucleotide sequence ID" value="NZ_QGKU01000039.1"/>
</dbReference>
<gene>
    <name evidence="2" type="ORF">DKT77_13235</name>
</gene>
<protein>
    <submittedName>
        <fullName evidence="2">Uncharacterized protein</fullName>
    </submittedName>
</protein>
<feature type="signal peptide" evidence="1">
    <location>
        <begin position="1"/>
        <end position="20"/>
    </location>
</feature>
<evidence type="ECO:0000313" key="3">
    <source>
        <dbReference type="Proteomes" id="UP000245680"/>
    </source>
</evidence>
<organism evidence="2 3">
    <name type="scientific">Meridianimarinicoccus roseus</name>
    <dbReference type="NCBI Taxonomy" id="2072018"/>
    <lineage>
        <taxon>Bacteria</taxon>
        <taxon>Pseudomonadati</taxon>
        <taxon>Pseudomonadota</taxon>
        <taxon>Alphaproteobacteria</taxon>
        <taxon>Rhodobacterales</taxon>
        <taxon>Paracoccaceae</taxon>
        <taxon>Meridianimarinicoccus</taxon>
    </lineage>
</organism>
<sequence length="139" mass="14643">MHRFALAVVAGVLLAPAAHASLVGSTISISNTGGHTQLDSGLSESTCTDIMVGAGVECIVSDAPTNFSQFPNALIEIDVMDSSLLFSFLDAGSSGDSFAWGLNPRAFDVVLDGLTWVDHPTSRSRASRPASRRSRFLVF</sequence>
<accession>A0A2V2L9W2</accession>
<name>A0A2V2L9W2_9RHOB</name>
<keyword evidence="3" id="KW-1185">Reference proteome</keyword>
<dbReference type="EMBL" id="QGKU01000039">
    <property type="protein sequence ID" value="PWR02220.1"/>
    <property type="molecule type" value="Genomic_DNA"/>
</dbReference>